<dbReference type="EnsemblPlants" id="EMT02963">
    <property type="protein sequence ID" value="EMT02963"/>
    <property type="gene ID" value="F775_17499"/>
</dbReference>
<evidence type="ECO:0000313" key="1">
    <source>
        <dbReference type="EnsemblPlants" id="EMT02963"/>
    </source>
</evidence>
<reference evidence="1" key="1">
    <citation type="submission" date="2015-06" db="UniProtKB">
        <authorList>
            <consortium name="EnsemblPlants"/>
        </authorList>
    </citation>
    <scope>IDENTIFICATION</scope>
</reference>
<organism evidence="1">
    <name type="scientific">Aegilops tauschii</name>
    <name type="common">Tausch's goatgrass</name>
    <name type="synonym">Aegilops squarrosa</name>
    <dbReference type="NCBI Taxonomy" id="37682"/>
    <lineage>
        <taxon>Eukaryota</taxon>
        <taxon>Viridiplantae</taxon>
        <taxon>Streptophyta</taxon>
        <taxon>Embryophyta</taxon>
        <taxon>Tracheophyta</taxon>
        <taxon>Spermatophyta</taxon>
        <taxon>Magnoliopsida</taxon>
        <taxon>Liliopsida</taxon>
        <taxon>Poales</taxon>
        <taxon>Poaceae</taxon>
        <taxon>BOP clade</taxon>
        <taxon>Pooideae</taxon>
        <taxon>Triticodae</taxon>
        <taxon>Triticeae</taxon>
        <taxon>Triticinae</taxon>
        <taxon>Aegilops</taxon>
    </lineage>
</organism>
<dbReference type="Pfam" id="PF07103">
    <property type="entry name" value="DUF1365"/>
    <property type="match status" value="2"/>
</dbReference>
<proteinExistence type="predicted"/>
<dbReference type="PANTHER" id="PTHR33973:SF4">
    <property type="entry name" value="OS07G0153300 PROTEIN"/>
    <property type="match status" value="1"/>
</dbReference>
<dbReference type="PANTHER" id="PTHR33973">
    <property type="entry name" value="OS07G0153300 PROTEIN"/>
    <property type="match status" value="1"/>
</dbReference>
<protein>
    <submittedName>
        <fullName evidence="1">Uncharacterized protein</fullName>
    </submittedName>
</protein>
<dbReference type="AlphaFoldDB" id="N1QSI2"/>
<dbReference type="InterPro" id="IPR010775">
    <property type="entry name" value="DUF1365"/>
</dbReference>
<accession>N1QSI2</accession>
<sequence>MEALYLLASLATTLLTSTLLSLLLLLRLPFARRSARGGGGAGATRLYEGRVRHSRRRPAGHAFEYAVRYALVDLDLLPLSGYLSAADARRIASTSGPVRLLTVPKSVGYEQNPLSVYYCYDEAAQEQDEHLKMCIAEVTNTPWGEKVMFTFQPGSDLVAKPLHVSPFMHPTLGNYFTAALDAKLVGQTNDSVKLATFFWLMPHKVAAGIYWECCFSFPLTEGKSTQEDFSSGNRTKQVSIAQEIADVGNCYIVTKVQAFRLWLKNVRFLDHPRYLSGSYRSEALKRDLEIRSSCSFLHQIPRESIGRSGTATTYETAENSNHQDYKAGGGSIGARWCVWRDAQWPWC</sequence>
<name>N1QSI2_AEGTA</name>